<dbReference type="Pfam" id="PF00626">
    <property type="entry name" value="Gelsolin"/>
    <property type="match status" value="1"/>
</dbReference>
<organism evidence="16 17">
    <name type="scientific">[Myrmecia] bisecta</name>
    <dbReference type="NCBI Taxonomy" id="41462"/>
    <lineage>
        <taxon>Eukaryota</taxon>
        <taxon>Viridiplantae</taxon>
        <taxon>Chlorophyta</taxon>
        <taxon>core chlorophytes</taxon>
        <taxon>Trebouxiophyceae</taxon>
        <taxon>Trebouxiales</taxon>
        <taxon>Trebouxiaceae</taxon>
        <taxon>Myrmecia</taxon>
    </lineage>
</organism>
<dbReference type="NCBIfam" id="TIGR00231">
    <property type="entry name" value="small_GTP"/>
    <property type="match status" value="1"/>
</dbReference>
<dbReference type="EMBL" id="JALJOR010000009">
    <property type="protein sequence ID" value="KAK9811473.1"/>
    <property type="molecule type" value="Genomic_DNA"/>
</dbReference>
<dbReference type="GO" id="GO:0003924">
    <property type="term" value="F:GTPase activity"/>
    <property type="evidence" value="ECO:0007669"/>
    <property type="project" value="InterPro"/>
</dbReference>
<feature type="domain" description="Sec23/Sec24 beta-sandwich" evidence="15">
    <location>
        <begin position="691"/>
        <end position="775"/>
    </location>
</feature>
<dbReference type="Gene3D" id="3.40.50.410">
    <property type="entry name" value="von Willebrand factor, type A domain"/>
    <property type="match status" value="1"/>
</dbReference>
<reference evidence="16 17" key="1">
    <citation type="journal article" date="2024" name="Nat. Commun.">
        <title>Phylogenomics reveals the evolutionary origins of lichenization in chlorophyte algae.</title>
        <authorList>
            <person name="Puginier C."/>
            <person name="Libourel C."/>
            <person name="Otte J."/>
            <person name="Skaloud P."/>
            <person name="Haon M."/>
            <person name="Grisel S."/>
            <person name="Petersen M."/>
            <person name="Berrin J.G."/>
            <person name="Delaux P.M."/>
            <person name="Dal Grande F."/>
            <person name="Keller J."/>
        </authorList>
    </citation>
    <scope>NUCLEOTIDE SEQUENCE [LARGE SCALE GENOMIC DNA]</scope>
    <source>
        <strain evidence="16 17">SAG 2043</strain>
    </source>
</reference>
<comment type="similarity">
    <text evidence="2">Belongs to the SEC23/SEC24 family. SEC24 subfamily.</text>
</comment>
<evidence type="ECO:0000259" key="14">
    <source>
        <dbReference type="Pfam" id="PF04815"/>
    </source>
</evidence>
<evidence type="ECO:0000256" key="3">
    <source>
        <dbReference type="ARBA" id="ARBA00022448"/>
    </source>
</evidence>
<dbReference type="SMART" id="SM00176">
    <property type="entry name" value="RAN"/>
    <property type="match status" value="1"/>
</dbReference>
<keyword evidence="9" id="KW-0636">Prenylation</keyword>
<gene>
    <name evidence="16" type="ORF">WJX72_004474</name>
</gene>
<dbReference type="InterPro" id="IPR050550">
    <property type="entry name" value="SEC23_SEC24_subfamily"/>
</dbReference>
<evidence type="ECO:0000259" key="11">
    <source>
        <dbReference type="Pfam" id="PF00626"/>
    </source>
</evidence>
<keyword evidence="17" id="KW-1185">Reference proteome</keyword>
<dbReference type="Pfam" id="PF04810">
    <property type="entry name" value="zf-Sec23_Sec24"/>
    <property type="match status" value="1"/>
</dbReference>
<dbReference type="InterPro" id="IPR005225">
    <property type="entry name" value="Small_GTP-bd"/>
</dbReference>
<dbReference type="Pfam" id="PF00071">
    <property type="entry name" value="Ras"/>
    <property type="match status" value="1"/>
</dbReference>
<accession>A0AAW1PNN1</accession>
<dbReference type="GO" id="GO:0070971">
    <property type="term" value="C:endoplasmic reticulum exit site"/>
    <property type="evidence" value="ECO:0007669"/>
    <property type="project" value="TreeGrafter"/>
</dbReference>
<dbReference type="GO" id="GO:0090110">
    <property type="term" value="P:COPII-coated vesicle cargo loading"/>
    <property type="evidence" value="ECO:0007669"/>
    <property type="project" value="TreeGrafter"/>
</dbReference>
<dbReference type="SUPFAM" id="SSF82754">
    <property type="entry name" value="C-terminal, gelsolin-like domain of Sec23/24"/>
    <property type="match status" value="1"/>
</dbReference>
<dbReference type="SMART" id="SM00175">
    <property type="entry name" value="RAB"/>
    <property type="match status" value="1"/>
</dbReference>
<evidence type="ECO:0000313" key="16">
    <source>
        <dbReference type="EMBL" id="KAK9811473.1"/>
    </source>
</evidence>
<evidence type="ECO:0000256" key="9">
    <source>
        <dbReference type="ARBA" id="ARBA00023289"/>
    </source>
</evidence>
<evidence type="ECO:0000256" key="10">
    <source>
        <dbReference type="ARBA" id="ARBA00037868"/>
    </source>
</evidence>
<dbReference type="Gene3D" id="1.20.120.730">
    <property type="entry name" value="Sec23/Sec24 helical domain"/>
    <property type="match status" value="1"/>
</dbReference>
<feature type="domain" description="Zinc finger Sec23/Sec24-type" evidence="12">
    <location>
        <begin position="375"/>
        <end position="413"/>
    </location>
</feature>
<dbReference type="Proteomes" id="UP001489004">
    <property type="component" value="Unassembled WGS sequence"/>
</dbReference>
<dbReference type="GO" id="GO:0005525">
    <property type="term" value="F:GTP binding"/>
    <property type="evidence" value="ECO:0007669"/>
    <property type="project" value="UniProtKB-KW"/>
</dbReference>
<keyword evidence="8" id="KW-0449">Lipoprotein</keyword>
<dbReference type="PROSITE" id="PS51417">
    <property type="entry name" value="ARF"/>
    <property type="match status" value="1"/>
</dbReference>
<dbReference type="InterPro" id="IPR057289">
    <property type="entry name" value="Rab1/Ypt1"/>
</dbReference>
<dbReference type="InterPro" id="IPR029006">
    <property type="entry name" value="ADF-H/Gelsolin-like_dom_sf"/>
</dbReference>
<dbReference type="Gene3D" id="3.40.20.10">
    <property type="entry name" value="Severin"/>
    <property type="match status" value="1"/>
</dbReference>
<dbReference type="SUPFAM" id="SSF81811">
    <property type="entry name" value="Helical domain of Sec23/24"/>
    <property type="match status" value="1"/>
</dbReference>
<protein>
    <submittedName>
        <fullName evidence="16">Uncharacterized protein</fullName>
    </submittedName>
</protein>
<dbReference type="InterPro" id="IPR036174">
    <property type="entry name" value="Znf_Sec23_Sec24_sf"/>
</dbReference>
<dbReference type="Pfam" id="PF04815">
    <property type="entry name" value="Sec23_helical"/>
    <property type="match status" value="1"/>
</dbReference>
<dbReference type="GO" id="GO:0030127">
    <property type="term" value="C:COPII vesicle coat"/>
    <property type="evidence" value="ECO:0007669"/>
    <property type="project" value="InterPro"/>
</dbReference>
<dbReference type="InterPro" id="IPR036180">
    <property type="entry name" value="Gelsolin-like_dom_sf"/>
</dbReference>
<comment type="similarity">
    <text evidence="1">Belongs to the small GTPase superfamily. Rab family.</text>
</comment>
<dbReference type="PROSITE" id="PS51420">
    <property type="entry name" value="RHO"/>
    <property type="match status" value="1"/>
</dbReference>
<dbReference type="SUPFAM" id="SSF52540">
    <property type="entry name" value="P-loop containing nucleoside triphosphate hydrolases"/>
    <property type="match status" value="1"/>
</dbReference>
<dbReference type="InterPro" id="IPR006900">
    <property type="entry name" value="Sec23/24_helical_dom"/>
</dbReference>
<dbReference type="Pfam" id="PF04811">
    <property type="entry name" value="Sec23_trunk"/>
    <property type="match status" value="1"/>
</dbReference>
<feature type="domain" description="Gelsolin-like" evidence="11">
    <location>
        <begin position="914"/>
        <end position="976"/>
    </location>
</feature>
<dbReference type="AlphaFoldDB" id="A0AAW1PNN1"/>
<dbReference type="SMART" id="SM00177">
    <property type="entry name" value="ARF"/>
    <property type="match status" value="1"/>
</dbReference>
<name>A0AAW1PNN1_9CHLO</name>
<evidence type="ECO:0000259" key="13">
    <source>
        <dbReference type="Pfam" id="PF04811"/>
    </source>
</evidence>
<feature type="domain" description="Sec23/Sec24 helical" evidence="14">
    <location>
        <begin position="786"/>
        <end position="885"/>
    </location>
</feature>
<evidence type="ECO:0000256" key="1">
    <source>
        <dbReference type="ARBA" id="ARBA00006270"/>
    </source>
</evidence>
<evidence type="ECO:0000256" key="8">
    <source>
        <dbReference type="ARBA" id="ARBA00023288"/>
    </source>
</evidence>
<evidence type="ECO:0000256" key="5">
    <source>
        <dbReference type="ARBA" id="ARBA00022927"/>
    </source>
</evidence>
<dbReference type="InterPro" id="IPR001806">
    <property type="entry name" value="Small_GTPase"/>
</dbReference>
<dbReference type="PROSITE" id="PS51421">
    <property type="entry name" value="RAS"/>
    <property type="match status" value="1"/>
</dbReference>
<dbReference type="PRINTS" id="PR00449">
    <property type="entry name" value="RASTRNSFRMNG"/>
</dbReference>
<dbReference type="SMART" id="SM00173">
    <property type="entry name" value="RAS"/>
    <property type="match status" value="1"/>
</dbReference>
<dbReference type="PANTHER" id="PTHR13803:SF4">
    <property type="entry name" value="SECRETORY 24CD, ISOFORM C"/>
    <property type="match status" value="1"/>
</dbReference>
<proteinExistence type="inferred from homology"/>
<dbReference type="Gene3D" id="2.30.30.380">
    <property type="entry name" value="Zn-finger domain of Sec23/24"/>
    <property type="match status" value="1"/>
</dbReference>
<dbReference type="InterPro" id="IPR036465">
    <property type="entry name" value="vWFA_dom_sf"/>
</dbReference>
<keyword evidence="4" id="KW-0547">Nucleotide-binding</keyword>
<sequence length="1042" mass="114417">MNPEYDYLFKLLLIGDSGVGKSCLLLRFADDTYTESYISTIGVDFKIRTVELDGKVIKLQIWDTAGQERFRTITSSYYRGAHGIIVVYDVTDQESFNNVKQWLNEIDRYANENVNKLLVGNKSDLTSKKVVDYQTAKAFADEIGIPFLETSAKNATNVEQAFMTMAAEIKNRMASQPVMNKPSTIRPGEGTKGAAHQLLLRLVGQGRLIHWQMEGRAIGRPPCQEQAPGPALRCPRCSRCTWGLASHPKRHPAVLARYPAGAGYGQGYDPRSSQGSRIDPTQIPRPAVTSAQPAVFETRTDGKHSVPPPSSLRFVVRDVGDASPRCMRSTLNNVPCTADLLKQSGMPLAIVVQPFALPGPGDDPIEVVDFGESGPLRCGRCKAYINPFMRFQDSGRKFQCNFCSHVNDTPFEYITNVGPDGRRRDADERPELCKGSVEFVASGQYMVRPPMPPVHFFLIDVSYSAVSSGATAAVCSAVARTLDDLQGSERTRVAVATFDSTIHFYSLQASQSQPQMLVVPDIDDPYSPLPASLLVPLQESRAVVDSLLESIPRMFAHTQVGDACGGAAVQAAVQALKAGVGGKLHVFMTLLPKIGVRSLTSREGKVAGDKDAQAGQVPANKEWAKLAEEAAEYQVCIDLFVLARSHVDIATLQVLCRATGGQLYHYCPFTPALDADQVFNDLRWNLLRPQGMEAVARLRCSQGLTVDSYTGSFFKRTATDIDLPAISSDQSLLVTLRHEEKLAEQAEACVQFAILYTTTTGERRIRLHTLSLPTTAVLGHVYRGADLDAQINYIGRTSAGHIPGATLAACREAVTKACVDVLFTYRKQCAQASSSGQLILPEALKLLPLYSLALTKTPTFRPETSLDVRAAWIQRFTSLPCARTVPLLYPRLLPLHHLAAPDQPDQPATMPEAVDHLGSDKLDPDGIYLLENGYEAYIHIGKQAPPELLRQLIGVETLESVSDPKQPLTLPQLDNAFNRAVHGVMDAVRQERCAFMALRVLKRGDPLETFFFNSLVEDRSQAGMSYVEHLCAVHRQIQGRMN</sequence>
<keyword evidence="3" id="KW-0813">Transport</keyword>
<dbReference type="InterPro" id="IPR006896">
    <property type="entry name" value="Sec23/24_trunk_dom"/>
</dbReference>
<dbReference type="GO" id="GO:0008270">
    <property type="term" value="F:zinc ion binding"/>
    <property type="evidence" value="ECO:0007669"/>
    <property type="project" value="InterPro"/>
</dbReference>
<evidence type="ECO:0000313" key="17">
    <source>
        <dbReference type="Proteomes" id="UP001489004"/>
    </source>
</evidence>
<dbReference type="InterPro" id="IPR036175">
    <property type="entry name" value="Sec23/24_helical_dom_sf"/>
</dbReference>
<evidence type="ECO:0000256" key="2">
    <source>
        <dbReference type="ARBA" id="ARBA00008334"/>
    </source>
</evidence>
<dbReference type="Gene3D" id="2.60.40.1670">
    <property type="entry name" value="beta-sandwich domain of Sec23/24"/>
    <property type="match status" value="1"/>
</dbReference>
<comment type="caution">
    <text evidence="16">The sequence shown here is derived from an EMBL/GenBank/DDBJ whole genome shotgun (WGS) entry which is preliminary data.</text>
</comment>
<evidence type="ECO:0000259" key="15">
    <source>
        <dbReference type="Pfam" id="PF08033"/>
    </source>
</evidence>
<dbReference type="SUPFAM" id="SSF81995">
    <property type="entry name" value="beta-sandwich domain of Sec23/24"/>
    <property type="match status" value="1"/>
</dbReference>
<dbReference type="GO" id="GO:0000149">
    <property type="term" value="F:SNARE binding"/>
    <property type="evidence" value="ECO:0007669"/>
    <property type="project" value="TreeGrafter"/>
</dbReference>
<evidence type="ECO:0000256" key="7">
    <source>
        <dbReference type="ARBA" id="ARBA00023136"/>
    </source>
</evidence>
<keyword evidence="7" id="KW-0472">Membrane</keyword>
<dbReference type="InterPro" id="IPR006895">
    <property type="entry name" value="Znf_Sec23_Sec24"/>
</dbReference>
<dbReference type="SMART" id="SM00174">
    <property type="entry name" value="RHO"/>
    <property type="match status" value="1"/>
</dbReference>
<feature type="domain" description="Sec23/Sec24 trunk" evidence="13">
    <location>
        <begin position="450"/>
        <end position="685"/>
    </location>
</feature>
<evidence type="ECO:0000256" key="4">
    <source>
        <dbReference type="ARBA" id="ARBA00022741"/>
    </source>
</evidence>
<dbReference type="SUPFAM" id="SSF53300">
    <property type="entry name" value="vWA-like"/>
    <property type="match status" value="1"/>
</dbReference>
<dbReference type="InterPro" id="IPR007123">
    <property type="entry name" value="Gelsolin-like_dom"/>
</dbReference>
<dbReference type="Gene3D" id="3.40.50.300">
    <property type="entry name" value="P-loop containing nucleotide triphosphate hydrolases"/>
    <property type="match status" value="1"/>
</dbReference>
<dbReference type="PROSITE" id="PS51419">
    <property type="entry name" value="RAB"/>
    <property type="match status" value="1"/>
</dbReference>
<comment type="subcellular location">
    <subcellularLocation>
        <location evidence="10">Endomembrane system</location>
        <topology evidence="10">Lipid-anchor</topology>
    </subcellularLocation>
</comment>
<dbReference type="FunFam" id="3.40.50.300:FF:000359">
    <property type="entry name" value="Small GTP-binding protein"/>
    <property type="match status" value="1"/>
</dbReference>
<dbReference type="InterPro" id="IPR027417">
    <property type="entry name" value="P-loop_NTPase"/>
</dbReference>
<evidence type="ECO:0000256" key="6">
    <source>
        <dbReference type="ARBA" id="ARBA00023134"/>
    </source>
</evidence>
<keyword evidence="6" id="KW-0342">GTP-binding</keyword>
<dbReference type="InterPro" id="IPR012990">
    <property type="entry name" value="Beta-sandwich_Sec23_24"/>
</dbReference>
<evidence type="ECO:0000259" key="12">
    <source>
        <dbReference type="Pfam" id="PF04810"/>
    </source>
</evidence>
<dbReference type="PANTHER" id="PTHR13803">
    <property type="entry name" value="SEC24-RELATED PROTEIN"/>
    <property type="match status" value="1"/>
</dbReference>
<dbReference type="GO" id="GO:0006886">
    <property type="term" value="P:intracellular protein transport"/>
    <property type="evidence" value="ECO:0007669"/>
    <property type="project" value="InterPro"/>
</dbReference>
<dbReference type="SUPFAM" id="SSF82919">
    <property type="entry name" value="Zn-finger domain of Sec23/24"/>
    <property type="match status" value="1"/>
</dbReference>
<dbReference type="CDD" id="cd01869">
    <property type="entry name" value="Rab1_Ypt1"/>
    <property type="match status" value="1"/>
</dbReference>
<keyword evidence="5" id="KW-0653">Protein transport</keyword>
<dbReference type="Pfam" id="PF08033">
    <property type="entry name" value="Sec23_BS"/>
    <property type="match status" value="1"/>
</dbReference>